<accession>A0A428TMM9</accession>
<protein>
    <recommendedName>
        <fullName evidence="4">SGNH hydrolase-type esterase domain-containing protein</fullName>
    </recommendedName>
</protein>
<feature type="compositionally biased region" description="Basic and acidic residues" evidence="2">
    <location>
        <begin position="1366"/>
        <end position="1379"/>
    </location>
</feature>
<dbReference type="PANTHER" id="PTHR30383:SF5">
    <property type="entry name" value="SGNH HYDROLASE-TYPE ESTERASE DOMAIN-CONTAINING PROTEIN"/>
    <property type="match status" value="1"/>
</dbReference>
<evidence type="ECO:0000256" key="3">
    <source>
        <dbReference type="SAM" id="SignalP"/>
    </source>
</evidence>
<dbReference type="InterPro" id="IPR051532">
    <property type="entry name" value="Ester_Hydrolysis_Enzymes"/>
</dbReference>
<dbReference type="Pfam" id="PF13517">
    <property type="entry name" value="FG-GAP_3"/>
    <property type="match status" value="2"/>
</dbReference>
<sequence length="1417" mass="155071">MRHDLLGPCLAIVALAGSAVARPALDQFGSMSMNSLFQRDEDFEPDDLSFIKKVAAVGDSYSAGIGAGSPLLPGLDELDCRRYDHAYPRLVSQDERLGDHSFQFKSCSGAVVKDIIEKQIPTLAGNQDVIMISAGGNDAELTLVLNQCIFQWLAFNKGQAAIGFVAELLRMKWAKGWDWIVNSRGCEGQLGHSLKIIESDDFARRLDKMLEDAKSKLADDGMIYYTGYAKFFSVNLESSCNNVTWSTYLFKLYNAFTEPRMLDAKTRYAMNTLVELMNEKLAAAIERAGPKVTFVDYDDIVGTFGGRYCEPGVDESSVDSNTRPMLMFYELNTEDPWGRTPFKRDVSEHENGTFGGDINAFARATEYLAPDVEFRHKRLIDAGSAEPADDLSGGSVTVAAKDDDRKIPNLLPDGYGRVFHPQVLLHKLIAKLVLLNISNRRLVQNGYKALPVFGHEPDTCPIGDDDFDDDDDGREGPTTFVTYKGAKPGTAVKPGTKLRILGVGDSITLGRQKADGGGDGNGYRLRLKEDLSKDEVVYVGKESGGTMENSNYAAWGGQTIEYMSKHVGPSLKQRPNIILLHAGTNDLDDRPGTGVQGTDPAGIAFRLGKLIDQMREACPDAVILVAMIIPNCDSHKSPRHKAYVELIPGVVKKRAERGHHVIAVDFSEFPLKDLYDCLHPTPDGYKKMGDYWFDFISQIPKSWITKPVGPDPSPAGPGSDENGGVATDIPGPDYGNPIVVTSKERIREAYEITMKGDQSMCKSRPTWQSAGKIAMGVGKNGLWKFTENWGKAGKVFDGIGRSASGVRFHDMDGDGKADYVWLDEDTGRLECYLNKLPDGFVKAGNHPKGVIAQGTAASERVYIADLDADGLPDYLVVDPSDGSVDVWWNKGPSDTAPNGWDWARAGQIAPGAKHANLATLRFPDINGDGRADYVFIGKGGSLGHWMNTGTDTGRGVEWVTRHGIATGESYQISDFSRLVLADIDGDGRDDYLVFDSDAGLSGFLNQPSNREGVPTWIKQGEKSIAKGIKEPHSSIHLADMDGNGKADYIWVDEKGGVNLWHNRGSADTSMAIDGLRFADINGDGVDDYIWVDPETGAPSVRLNMGPDGNDQLGWGWKPLNDGNPIARGAAPGEKVRFADLDGNGRADYIVIDPKDGGMRGWLNGGPSSNEYGWNFAEQGRIFQGGIGPGANVRLADVDGDGFDDYIYLHPGGRTTIYRNKWNKGSPMDSWVRMESQEAKNGIQRRPEEIYFHDINGDGKADYLWINPVNGIVKAWINNYPNSPAWVDSGEYAGSVGTAGNNIRFAKLHLTGRASLVAVDRSTNAIAAWLNGCDNLDNSEKKHRITITHAKSVFSDKQWSVTERPLEGTVPKDHCDETGKYSRGTQYSPDDPDDAKYPTYISEIGKLYGHKGDEKPMI</sequence>
<dbReference type="Pfam" id="PF13472">
    <property type="entry name" value="Lipase_GDSL_2"/>
    <property type="match status" value="1"/>
</dbReference>
<dbReference type="InterPro" id="IPR028994">
    <property type="entry name" value="Integrin_alpha_N"/>
</dbReference>
<dbReference type="CDD" id="cd01823">
    <property type="entry name" value="SEST_like"/>
    <property type="match status" value="1"/>
</dbReference>
<dbReference type="Gene3D" id="3.40.50.1110">
    <property type="entry name" value="SGNH hydrolase"/>
    <property type="match status" value="2"/>
</dbReference>
<feature type="region of interest" description="Disordered" evidence="2">
    <location>
        <begin position="1366"/>
        <end position="1394"/>
    </location>
</feature>
<feature type="domain" description="SGNH hydrolase-type esterase" evidence="4">
    <location>
        <begin position="503"/>
        <end position="686"/>
    </location>
</feature>
<proteinExistence type="predicted"/>
<dbReference type="InterPro" id="IPR013517">
    <property type="entry name" value="FG-GAP"/>
</dbReference>
<name>A0A428TMM9_9HYPO</name>
<dbReference type="InterPro" id="IPR037460">
    <property type="entry name" value="SEST-like"/>
</dbReference>
<organism evidence="5 6">
    <name type="scientific">Fusarium ambrosium</name>
    <dbReference type="NCBI Taxonomy" id="131363"/>
    <lineage>
        <taxon>Eukaryota</taxon>
        <taxon>Fungi</taxon>
        <taxon>Dikarya</taxon>
        <taxon>Ascomycota</taxon>
        <taxon>Pezizomycotina</taxon>
        <taxon>Sordariomycetes</taxon>
        <taxon>Hypocreomycetidae</taxon>
        <taxon>Hypocreales</taxon>
        <taxon>Nectriaceae</taxon>
        <taxon>Fusarium</taxon>
        <taxon>Fusarium solani species complex</taxon>
    </lineage>
</organism>
<dbReference type="InterPro" id="IPR013830">
    <property type="entry name" value="SGNH_hydro"/>
</dbReference>
<comment type="caution">
    <text evidence="5">The sequence shown here is derived from an EMBL/GenBank/DDBJ whole genome shotgun (WGS) entry which is preliminary data.</text>
</comment>
<feature type="chain" id="PRO_5019264840" description="SGNH hydrolase-type esterase domain-containing protein" evidence="3">
    <location>
        <begin position="22"/>
        <end position="1417"/>
    </location>
</feature>
<dbReference type="PANTHER" id="PTHR30383">
    <property type="entry name" value="THIOESTERASE 1/PROTEASE 1/LYSOPHOSPHOLIPASE L1"/>
    <property type="match status" value="1"/>
</dbReference>
<evidence type="ECO:0000313" key="6">
    <source>
        <dbReference type="Proteomes" id="UP000288429"/>
    </source>
</evidence>
<dbReference type="SUPFAM" id="SSF69318">
    <property type="entry name" value="Integrin alpha N-terminal domain"/>
    <property type="match status" value="2"/>
</dbReference>
<keyword evidence="1 3" id="KW-0732">Signal</keyword>
<dbReference type="SUPFAM" id="SSF52266">
    <property type="entry name" value="SGNH hydrolase"/>
    <property type="match status" value="2"/>
</dbReference>
<keyword evidence="6" id="KW-1185">Reference proteome</keyword>
<feature type="signal peptide" evidence="3">
    <location>
        <begin position="1"/>
        <end position="21"/>
    </location>
</feature>
<feature type="region of interest" description="Disordered" evidence="2">
    <location>
        <begin position="706"/>
        <end position="734"/>
    </location>
</feature>
<gene>
    <name evidence="5" type="ORF">CDV31_010550</name>
</gene>
<dbReference type="EMBL" id="NIZV01000165">
    <property type="protein sequence ID" value="RSM03274.1"/>
    <property type="molecule type" value="Genomic_DNA"/>
</dbReference>
<dbReference type="Gene3D" id="2.130.10.130">
    <property type="entry name" value="Integrin alpha, N-terminal"/>
    <property type="match status" value="2"/>
</dbReference>
<dbReference type="Proteomes" id="UP000288429">
    <property type="component" value="Unassembled WGS sequence"/>
</dbReference>
<dbReference type="GO" id="GO:0004622">
    <property type="term" value="F:phosphatidylcholine lysophospholipase activity"/>
    <property type="evidence" value="ECO:0007669"/>
    <property type="project" value="TreeGrafter"/>
</dbReference>
<evidence type="ECO:0000256" key="2">
    <source>
        <dbReference type="SAM" id="MobiDB-lite"/>
    </source>
</evidence>
<evidence type="ECO:0000313" key="5">
    <source>
        <dbReference type="EMBL" id="RSM03274.1"/>
    </source>
</evidence>
<evidence type="ECO:0000256" key="1">
    <source>
        <dbReference type="ARBA" id="ARBA00022729"/>
    </source>
</evidence>
<dbReference type="InterPro" id="IPR036514">
    <property type="entry name" value="SGNH_hydro_sf"/>
</dbReference>
<reference evidence="5 6" key="1">
    <citation type="submission" date="2017-06" db="EMBL/GenBank/DDBJ databases">
        <title>Cmopartive genomic analysis of Ambrosia Fusariam Clade fungi.</title>
        <authorList>
            <person name="Stajich J.E."/>
            <person name="Carrillo J."/>
            <person name="Kijimoto T."/>
            <person name="Eskalen A."/>
            <person name="O'Donnell K."/>
            <person name="Kasson M."/>
        </authorList>
    </citation>
    <scope>NUCLEOTIDE SEQUENCE [LARGE SCALE GENOMIC DNA]</scope>
    <source>
        <strain evidence="5 6">NRRL 20438</strain>
    </source>
</reference>
<evidence type="ECO:0000259" key="4">
    <source>
        <dbReference type="Pfam" id="PF13472"/>
    </source>
</evidence>
<dbReference type="CDD" id="cd01833">
    <property type="entry name" value="XynB_like"/>
    <property type="match status" value="1"/>
</dbReference>